<dbReference type="Proteomes" id="UP000651271">
    <property type="component" value="Unassembled WGS sequence"/>
</dbReference>
<evidence type="ECO:0000313" key="2">
    <source>
        <dbReference type="EMBL" id="MBD1430353.1"/>
    </source>
</evidence>
<proteinExistence type="predicted"/>
<sequence length="227" mass="26050">MKRIFSLVLLFLFSLPSFSQYPTFKIDYKYLVDEAILQQNNKQVDESQLSFISAIIKSLAFQEEGKPLTQIWVNKHFVRAETSLFSNTYELNNKIDQLTFIVYPETKEYYKTDGLNDKLLDFGDSIKLASELPIKFVDGQEKKIAGYTCKLAKIIVNEDHTSTIHIWYTEDLPQVYWGEYAYLKNIPGAALEISTSGIGIQAYQIKPDGDVNLFKIPSDFSEIKALN</sequence>
<evidence type="ECO:0000313" key="3">
    <source>
        <dbReference type="Proteomes" id="UP000651271"/>
    </source>
</evidence>
<dbReference type="RefSeq" id="WP_190302560.1">
    <property type="nucleotide sequence ID" value="NZ_JACOIJ010000025.1"/>
</dbReference>
<organism evidence="2 3">
    <name type="scientific">Sphingobacterium litopenaei</name>
    <dbReference type="NCBI Taxonomy" id="2763500"/>
    <lineage>
        <taxon>Bacteria</taxon>
        <taxon>Pseudomonadati</taxon>
        <taxon>Bacteroidota</taxon>
        <taxon>Sphingobacteriia</taxon>
        <taxon>Sphingobacteriales</taxon>
        <taxon>Sphingobacteriaceae</taxon>
        <taxon>Sphingobacterium</taxon>
    </lineage>
</organism>
<name>A0ABR7YGB2_9SPHI</name>
<evidence type="ECO:0000256" key="1">
    <source>
        <dbReference type="SAM" id="SignalP"/>
    </source>
</evidence>
<dbReference type="Pfam" id="PF22252">
    <property type="entry name" value="PNGase_F-II_N"/>
    <property type="match status" value="1"/>
</dbReference>
<keyword evidence="1" id="KW-0732">Signal</keyword>
<comment type="caution">
    <text evidence="2">The sequence shown here is derived from an EMBL/GenBank/DDBJ whole genome shotgun (WGS) entry which is preliminary data.</text>
</comment>
<feature type="chain" id="PRO_5046264989" description="GLPGLI family protein" evidence="1">
    <location>
        <begin position="20"/>
        <end position="227"/>
    </location>
</feature>
<keyword evidence="3" id="KW-1185">Reference proteome</keyword>
<feature type="signal peptide" evidence="1">
    <location>
        <begin position="1"/>
        <end position="19"/>
    </location>
</feature>
<reference evidence="2 3" key="1">
    <citation type="submission" date="2020-08" db="EMBL/GenBank/DDBJ databases">
        <title>Sphingobacterium sp. DN04309 isolated from aquaculture water.</title>
        <authorList>
            <person name="Zhang M."/>
        </authorList>
    </citation>
    <scope>NUCLEOTIDE SEQUENCE [LARGE SCALE GENOMIC DNA]</scope>
    <source>
        <strain evidence="2 3">DN04309</strain>
    </source>
</reference>
<protein>
    <recommendedName>
        <fullName evidence="4">GLPGLI family protein</fullName>
    </recommendedName>
</protein>
<gene>
    <name evidence="2" type="ORF">H8B04_12380</name>
</gene>
<accession>A0ABR7YGB2</accession>
<dbReference type="EMBL" id="JACOIJ010000025">
    <property type="protein sequence ID" value="MBD1430353.1"/>
    <property type="molecule type" value="Genomic_DNA"/>
</dbReference>
<evidence type="ECO:0008006" key="4">
    <source>
        <dbReference type="Google" id="ProtNLM"/>
    </source>
</evidence>